<dbReference type="InterPro" id="IPR050127">
    <property type="entry name" value="Serine_Proteases_S1"/>
</dbReference>
<dbReference type="PRINTS" id="PR00018">
    <property type="entry name" value="KRINGLE"/>
</dbReference>
<proteinExistence type="predicted"/>
<dbReference type="RefSeq" id="XP_029376217.1">
    <property type="nucleotide sequence ID" value="XM_029520357.1"/>
</dbReference>
<dbReference type="InParanoid" id="A0A665TXJ7"/>
<dbReference type="CDD" id="cd00190">
    <property type="entry name" value="Tryp_SPc"/>
    <property type="match status" value="1"/>
</dbReference>
<evidence type="ECO:0000256" key="10">
    <source>
        <dbReference type="ARBA" id="ARBA00023157"/>
    </source>
</evidence>
<evidence type="ECO:0000256" key="14">
    <source>
        <dbReference type="PROSITE-ProRule" id="PRU00121"/>
    </source>
</evidence>
<feature type="chain" id="PRO_5025634712" description="trypsin" evidence="16">
    <location>
        <begin position="21"/>
        <end position="385"/>
    </location>
</feature>
<evidence type="ECO:0000256" key="9">
    <source>
        <dbReference type="ARBA" id="ARBA00023145"/>
    </source>
</evidence>
<dbReference type="CDD" id="cd00108">
    <property type="entry name" value="KR"/>
    <property type="match status" value="1"/>
</dbReference>
<keyword evidence="6 16" id="KW-0732">Signal</keyword>
<dbReference type="PANTHER" id="PTHR24264">
    <property type="entry name" value="TRYPSIN-RELATED"/>
    <property type="match status" value="1"/>
</dbReference>
<keyword evidence="9" id="KW-0865">Zymogen</keyword>
<dbReference type="GO" id="GO:0031639">
    <property type="term" value="P:plasminogen activation"/>
    <property type="evidence" value="ECO:0007669"/>
    <property type="project" value="TreeGrafter"/>
</dbReference>
<evidence type="ECO:0000256" key="15">
    <source>
        <dbReference type="RuleBase" id="RU363034"/>
    </source>
</evidence>
<name>A0A665TXJ7_ECHNA</name>
<dbReference type="InterPro" id="IPR001314">
    <property type="entry name" value="Peptidase_S1A"/>
</dbReference>
<evidence type="ECO:0000256" key="13">
    <source>
        <dbReference type="ARBA" id="ARBA00038868"/>
    </source>
</evidence>
<dbReference type="InterPro" id="IPR000001">
    <property type="entry name" value="Kringle"/>
</dbReference>
<comment type="catalytic activity">
    <reaction evidence="12">
        <text>Preferential cleavage: Arg-|-Xaa, Lys-|-Xaa.</text>
        <dbReference type="EC" id="3.4.21.4"/>
    </reaction>
</comment>
<dbReference type="OMA" id="WPWCYVQ"/>
<keyword evidence="4 14" id="KW-0420">Kringle</keyword>
<keyword evidence="2" id="KW-0964">Secreted</keyword>
<reference evidence="19" key="1">
    <citation type="submission" date="2021-04" db="EMBL/GenBank/DDBJ databases">
        <authorList>
            <consortium name="Wellcome Sanger Institute Data Sharing"/>
        </authorList>
    </citation>
    <scope>NUCLEOTIDE SEQUENCE [LARGE SCALE GENOMIC DNA]</scope>
</reference>
<feature type="signal peptide" evidence="16">
    <location>
        <begin position="1"/>
        <end position="20"/>
    </location>
</feature>
<evidence type="ECO:0000256" key="12">
    <source>
        <dbReference type="ARBA" id="ARBA00036320"/>
    </source>
</evidence>
<dbReference type="InterPro" id="IPR038178">
    <property type="entry name" value="Kringle_sf"/>
</dbReference>
<dbReference type="PROSITE" id="PS50070">
    <property type="entry name" value="KRINGLE_2"/>
    <property type="match status" value="1"/>
</dbReference>
<dbReference type="PROSITE" id="PS50240">
    <property type="entry name" value="TRYPSIN_DOM"/>
    <property type="match status" value="1"/>
</dbReference>
<dbReference type="PROSITE" id="PS00134">
    <property type="entry name" value="TRYPSIN_HIS"/>
    <property type="match status" value="1"/>
</dbReference>
<dbReference type="SUPFAM" id="SSF50494">
    <property type="entry name" value="Trypsin-like serine proteases"/>
    <property type="match status" value="1"/>
</dbReference>
<dbReference type="GO" id="GO:0033628">
    <property type="term" value="P:regulation of cell adhesion mediated by integrin"/>
    <property type="evidence" value="ECO:0007669"/>
    <property type="project" value="TreeGrafter"/>
</dbReference>
<dbReference type="Proteomes" id="UP000472264">
    <property type="component" value="Chromosome 15"/>
</dbReference>
<dbReference type="InterPro" id="IPR013806">
    <property type="entry name" value="Kringle-like"/>
</dbReference>
<keyword evidence="8 15" id="KW-0720">Serine protease</keyword>
<dbReference type="Pfam" id="PF00051">
    <property type="entry name" value="Kringle"/>
    <property type="match status" value="1"/>
</dbReference>
<dbReference type="InterPro" id="IPR009003">
    <property type="entry name" value="Peptidase_S1_PA"/>
</dbReference>
<evidence type="ECO:0000256" key="16">
    <source>
        <dbReference type="SAM" id="SignalP"/>
    </source>
</evidence>
<protein>
    <recommendedName>
        <fullName evidence="13">trypsin</fullName>
        <ecNumber evidence="13">3.4.21.4</ecNumber>
    </recommendedName>
</protein>
<dbReference type="SMART" id="SM00130">
    <property type="entry name" value="KR"/>
    <property type="match status" value="1"/>
</dbReference>
<dbReference type="PANTHER" id="PTHR24264:SF38">
    <property type="entry name" value="UROKINASE-TYPE PLASMINOGEN ACTIVATOR"/>
    <property type="match status" value="1"/>
</dbReference>
<evidence type="ECO:0000256" key="7">
    <source>
        <dbReference type="ARBA" id="ARBA00022801"/>
    </source>
</evidence>
<evidence type="ECO:0000256" key="3">
    <source>
        <dbReference type="ARBA" id="ARBA00022536"/>
    </source>
</evidence>
<dbReference type="GO" id="GO:0005615">
    <property type="term" value="C:extracellular space"/>
    <property type="evidence" value="ECO:0007669"/>
    <property type="project" value="TreeGrafter"/>
</dbReference>
<dbReference type="InterPro" id="IPR033116">
    <property type="entry name" value="TRYPSIN_SER"/>
</dbReference>
<evidence type="ECO:0000256" key="4">
    <source>
        <dbReference type="ARBA" id="ARBA00022572"/>
    </source>
</evidence>
<accession>A0A665TXJ7</accession>
<dbReference type="Ensembl" id="ENSENLT00000012292.1">
    <property type="protein sequence ID" value="ENSENLP00000011786.1"/>
    <property type="gene ID" value="ENSENLG00000005671.1"/>
</dbReference>
<dbReference type="GO" id="GO:0004252">
    <property type="term" value="F:serine-type endopeptidase activity"/>
    <property type="evidence" value="ECO:0007669"/>
    <property type="project" value="UniProtKB-EC"/>
</dbReference>
<comment type="caution">
    <text evidence="14">Lacks conserved residue(s) required for the propagation of feature annotation.</text>
</comment>
<dbReference type="PROSITE" id="PS00021">
    <property type="entry name" value="KRINGLE_1"/>
    <property type="match status" value="1"/>
</dbReference>
<dbReference type="SMART" id="SM00020">
    <property type="entry name" value="Tryp_SPc"/>
    <property type="match status" value="1"/>
</dbReference>
<dbReference type="Pfam" id="PF00089">
    <property type="entry name" value="Trypsin"/>
    <property type="match status" value="1"/>
</dbReference>
<feature type="domain" description="Peptidase S1" evidence="18">
    <location>
        <begin position="131"/>
        <end position="372"/>
    </location>
</feature>
<reference evidence="19" key="3">
    <citation type="submission" date="2025-09" db="UniProtKB">
        <authorList>
            <consortium name="Ensembl"/>
        </authorList>
    </citation>
    <scope>IDENTIFICATION</scope>
</reference>
<keyword evidence="5 15" id="KW-0645">Protease</keyword>
<dbReference type="InterPro" id="IPR043504">
    <property type="entry name" value="Peptidase_S1_PA_chymotrypsin"/>
</dbReference>
<dbReference type="InterPro" id="IPR018056">
    <property type="entry name" value="Kringle_CS"/>
</dbReference>
<dbReference type="OrthoDB" id="9406323at2759"/>
<dbReference type="Gene3D" id="2.40.10.10">
    <property type="entry name" value="Trypsin-like serine proteases"/>
    <property type="match status" value="1"/>
</dbReference>
<evidence type="ECO:0000256" key="8">
    <source>
        <dbReference type="ARBA" id="ARBA00022825"/>
    </source>
</evidence>
<evidence type="ECO:0000256" key="6">
    <source>
        <dbReference type="ARBA" id="ARBA00022729"/>
    </source>
</evidence>
<sequence length="385" mass="42848">MNHFIILAILAAFGADMAFSKRRSLKHRDADEEMCMSGDGSSYRGHVSTSAYGHRCLRWSKIKALQEVGRHNYCRNPDQSLMPWCVVRRGRKIVREFCSIPKCTTPTTKPMPAVDNERTCGERSERRMNKVVGGSFTAIESHPWVAAIYYQGRFLCGGSLISPCWVLTAAHCFADIEQFDVQSVSVYLGKTAINETDADREQHFNAEKIITHEKYHSSGFDNDIALLMLRSQNGGCAVKSASTRTVCLPPSDTQLPAGFQCSVAGFGKESFGAWHFSKYLKQANVKLLSKTDCTKELSYQNLVTENMICAGSPDWTSDACEGDSGGPLVCEVSGRMFLFGVVSWGDKCAMMNKPGVYTRVTNYNKWIAEQTGLKKYTTGQMYPTK</sequence>
<dbReference type="PROSITE" id="PS00135">
    <property type="entry name" value="TRYPSIN_SER"/>
    <property type="match status" value="1"/>
</dbReference>
<keyword evidence="20" id="KW-1185">Reference proteome</keyword>
<dbReference type="InterPro" id="IPR018114">
    <property type="entry name" value="TRYPSIN_HIS"/>
</dbReference>
<keyword evidence="11" id="KW-0617">Plasminogen activation</keyword>
<evidence type="ECO:0000256" key="2">
    <source>
        <dbReference type="ARBA" id="ARBA00022525"/>
    </source>
</evidence>
<evidence type="ECO:0000313" key="19">
    <source>
        <dbReference type="Ensembl" id="ENSENLP00000011786.1"/>
    </source>
</evidence>
<gene>
    <name evidence="19" type="primary">LOC115054997</name>
</gene>
<evidence type="ECO:0000259" key="17">
    <source>
        <dbReference type="PROSITE" id="PS50070"/>
    </source>
</evidence>
<dbReference type="EC" id="3.4.21.4" evidence="13"/>
<organism evidence="19 20">
    <name type="scientific">Echeneis naucrates</name>
    <name type="common">Live sharksucker</name>
    <dbReference type="NCBI Taxonomy" id="173247"/>
    <lineage>
        <taxon>Eukaryota</taxon>
        <taxon>Metazoa</taxon>
        <taxon>Chordata</taxon>
        <taxon>Craniata</taxon>
        <taxon>Vertebrata</taxon>
        <taxon>Euteleostomi</taxon>
        <taxon>Actinopterygii</taxon>
        <taxon>Neopterygii</taxon>
        <taxon>Teleostei</taxon>
        <taxon>Neoteleostei</taxon>
        <taxon>Acanthomorphata</taxon>
        <taxon>Carangaria</taxon>
        <taxon>Carangiformes</taxon>
        <taxon>Echeneidae</taxon>
        <taxon>Echeneis</taxon>
    </lineage>
</organism>
<dbReference type="SUPFAM" id="SSF57440">
    <property type="entry name" value="Kringle-like"/>
    <property type="match status" value="1"/>
</dbReference>
<dbReference type="GeneID" id="115054997"/>
<evidence type="ECO:0000256" key="11">
    <source>
        <dbReference type="ARBA" id="ARBA00023202"/>
    </source>
</evidence>
<keyword evidence="10" id="KW-1015">Disulfide bond</keyword>
<comment type="subcellular location">
    <subcellularLocation>
        <location evidence="1">Secreted</location>
        <location evidence="1">Extracellular space</location>
    </subcellularLocation>
</comment>
<evidence type="ECO:0000256" key="1">
    <source>
        <dbReference type="ARBA" id="ARBA00004239"/>
    </source>
</evidence>
<keyword evidence="3" id="KW-0245">EGF-like domain</keyword>
<dbReference type="AlphaFoldDB" id="A0A665TXJ7"/>
<feature type="domain" description="Kringle" evidence="17">
    <location>
        <begin position="34"/>
        <end position="103"/>
    </location>
</feature>
<evidence type="ECO:0000256" key="5">
    <source>
        <dbReference type="ARBA" id="ARBA00022670"/>
    </source>
</evidence>
<dbReference type="Gene3D" id="2.40.20.10">
    <property type="entry name" value="Plasminogen Kringle 4"/>
    <property type="match status" value="1"/>
</dbReference>
<dbReference type="PRINTS" id="PR00722">
    <property type="entry name" value="CHYMOTRYPSIN"/>
</dbReference>
<dbReference type="FunFam" id="2.40.10.10:FF:000003">
    <property type="entry name" value="Transmembrane serine protease 3"/>
    <property type="match status" value="1"/>
</dbReference>
<evidence type="ECO:0000259" key="18">
    <source>
        <dbReference type="PROSITE" id="PS50240"/>
    </source>
</evidence>
<reference evidence="19" key="2">
    <citation type="submission" date="2025-08" db="UniProtKB">
        <authorList>
            <consortium name="Ensembl"/>
        </authorList>
    </citation>
    <scope>IDENTIFICATION</scope>
</reference>
<keyword evidence="7 15" id="KW-0378">Hydrolase</keyword>
<evidence type="ECO:0000313" key="20">
    <source>
        <dbReference type="Proteomes" id="UP000472264"/>
    </source>
</evidence>
<dbReference type="InterPro" id="IPR001254">
    <property type="entry name" value="Trypsin_dom"/>
</dbReference>